<evidence type="ECO:0000313" key="3">
    <source>
        <dbReference type="EMBL" id="PYF01826.1"/>
    </source>
</evidence>
<reference evidence="3 4" key="1">
    <citation type="submission" date="2018-06" db="EMBL/GenBank/DDBJ databases">
        <title>Genomic Encyclopedia of Archaeal and Bacterial Type Strains, Phase II (KMG-II): from individual species to whole genera.</title>
        <authorList>
            <person name="Goeker M."/>
        </authorList>
    </citation>
    <scope>NUCLEOTIDE SEQUENCE [LARGE SCALE GENOMIC DNA]</scope>
    <source>
        <strain evidence="3 4">JCM 11668</strain>
    </source>
</reference>
<feature type="signal peptide" evidence="2">
    <location>
        <begin position="1"/>
        <end position="25"/>
    </location>
</feature>
<dbReference type="OrthoDB" id="7997311at2"/>
<keyword evidence="4" id="KW-1185">Reference proteome</keyword>
<organism evidence="3 4">
    <name type="scientific">Rhodopseudomonas faecalis</name>
    <dbReference type="NCBI Taxonomy" id="99655"/>
    <lineage>
        <taxon>Bacteria</taxon>
        <taxon>Pseudomonadati</taxon>
        <taxon>Pseudomonadota</taxon>
        <taxon>Alphaproteobacteria</taxon>
        <taxon>Hyphomicrobiales</taxon>
        <taxon>Nitrobacteraceae</taxon>
        <taxon>Rhodopseudomonas</taxon>
    </lineage>
</organism>
<dbReference type="Proteomes" id="UP000248148">
    <property type="component" value="Unassembled WGS sequence"/>
</dbReference>
<dbReference type="RefSeq" id="WP_110781567.1">
    <property type="nucleotide sequence ID" value="NZ_QJTI01000017.1"/>
</dbReference>
<proteinExistence type="predicted"/>
<keyword evidence="2" id="KW-0732">Signal</keyword>
<accession>A0A318TB56</accession>
<gene>
    <name evidence="3" type="ORF">BJ122_11749</name>
</gene>
<name>A0A318TB56_9BRAD</name>
<evidence type="ECO:0008006" key="5">
    <source>
        <dbReference type="Google" id="ProtNLM"/>
    </source>
</evidence>
<feature type="region of interest" description="Disordered" evidence="1">
    <location>
        <begin position="125"/>
        <end position="146"/>
    </location>
</feature>
<dbReference type="Gene3D" id="3.30.1150.10">
    <property type="match status" value="1"/>
</dbReference>
<dbReference type="PIRSF" id="PIRSF034077">
    <property type="entry name" value="UCP034077"/>
    <property type="match status" value="1"/>
</dbReference>
<sequence length="146" mass="16168">MLARRTLWLAAAVAGLLCCVSLARADQAQINTLNELFGALQRCWQAPALPRGASGMQITVMVSFRRDGSIFGKPKITFESDEAGDDQRLAYRVAVMETLQRCTPLPLTESLGGAIAGRPMTLRFDDRRHSPQRPTEKRAWLSPKIL</sequence>
<feature type="compositionally biased region" description="Basic and acidic residues" evidence="1">
    <location>
        <begin position="125"/>
        <end position="139"/>
    </location>
</feature>
<evidence type="ECO:0000256" key="2">
    <source>
        <dbReference type="SAM" id="SignalP"/>
    </source>
</evidence>
<feature type="chain" id="PRO_5016265042" description="TonB-like protein" evidence="2">
    <location>
        <begin position="26"/>
        <end position="146"/>
    </location>
</feature>
<dbReference type="AlphaFoldDB" id="A0A318TB56"/>
<evidence type="ECO:0000313" key="4">
    <source>
        <dbReference type="Proteomes" id="UP000248148"/>
    </source>
</evidence>
<comment type="caution">
    <text evidence="3">The sequence shown here is derived from an EMBL/GenBank/DDBJ whole genome shotgun (WGS) entry which is preliminary data.</text>
</comment>
<evidence type="ECO:0000256" key="1">
    <source>
        <dbReference type="SAM" id="MobiDB-lite"/>
    </source>
</evidence>
<dbReference type="InterPro" id="IPR014587">
    <property type="entry name" value="UCP034077"/>
</dbReference>
<protein>
    <recommendedName>
        <fullName evidence="5">TonB-like protein</fullName>
    </recommendedName>
</protein>
<dbReference type="EMBL" id="QJTI01000017">
    <property type="protein sequence ID" value="PYF01826.1"/>
    <property type="molecule type" value="Genomic_DNA"/>
</dbReference>